<keyword evidence="4" id="KW-0645">Protease</keyword>
<gene>
    <name evidence="17" type="ORF">G3I66_37520</name>
</gene>
<protein>
    <submittedName>
        <fullName evidence="17">Penicillin-binding protein</fullName>
    </submittedName>
</protein>
<feature type="region of interest" description="Disordered" evidence="14">
    <location>
        <begin position="629"/>
        <end position="760"/>
    </location>
</feature>
<organism evidence="17 18">
    <name type="scientific">Streptomyces rubrogriseus</name>
    <dbReference type="NCBI Taxonomy" id="194673"/>
    <lineage>
        <taxon>Bacteria</taxon>
        <taxon>Bacillati</taxon>
        <taxon>Actinomycetota</taxon>
        <taxon>Actinomycetes</taxon>
        <taxon>Kitasatosporales</taxon>
        <taxon>Streptomycetaceae</taxon>
        <taxon>Streptomyces</taxon>
        <taxon>Streptomyces violaceoruber group</taxon>
    </lineage>
</organism>
<evidence type="ECO:0000256" key="12">
    <source>
        <dbReference type="ARBA" id="ARBA00034000"/>
    </source>
</evidence>
<evidence type="ECO:0000256" key="3">
    <source>
        <dbReference type="ARBA" id="ARBA00022645"/>
    </source>
</evidence>
<evidence type="ECO:0000313" key="17">
    <source>
        <dbReference type="EMBL" id="NEC38829.1"/>
    </source>
</evidence>
<dbReference type="FunFam" id="3.40.710.10:FF:000035">
    <property type="entry name" value="Membrane peptidoglycan carboxypeptidase"/>
    <property type="match status" value="1"/>
</dbReference>
<feature type="compositionally biased region" description="Gly residues" evidence="14">
    <location>
        <begin position="711"/>
        <end position="721"/>
    </location>
</feature>
<keyword evidence="3" id="KW-0121">Carboxypeptidase</keyword>
<evidence type="ECO:0000256" key="5">
    <source>
        <dbReference type="ARBA" id="ARBA00022676"/>
    </source>
</evidence>
<feature type="region of interest" description="Disordered" evidence="14">
    <location>
        <begin position="501"/>
        <end position="524"/>
    </location>
</feature>
<evidence type="ECO:0000256" key="7">
    <source>
        <dbReference type="ARBA" id="ARBA00022801"/>
    </source>
</evidence>
<dbReference type="InterPro" id="IPR036950">
    <property type="entry name" value="PBP_transglycosylase"/>
</dbReference>
<comment type="caution">
    <text evidence="17">The sequence shown here is derived from an EMBL/GenBank/DDBJ whole genome shotgun (WGS) entry which is preliminary data.</text>
</comment>
<proteinExistence type="inferred from homology"/>
<keyword evidence="8" id="KW-0133">Cell shape</keyword>
<dbReference type="PANTHER" id="PTHR32282:SF34">
    <property type="entry name" value="PENICILLIN-BINDING PROTEIN 1A"/>
    <property type="match status" value="1"/>
</dbReference>
<feature type="domain" description="Glycosyl transferase family 51" evidence="16">
    <location>
        <begin position="47"/>
        <end position="220"/>
    </location>
</feature>
<dbReference type="InterPro" id="IPR001460">
    <property type="entry name" value="PCN-bd_Tpept"/>
</dbReference>
<keyword evidence="7" id="KW-0378">Hydrolase</keyword>
<keyword evidence="10" id="KW-0511">Multifunctional enzyme</keyword>
<feature type="compositionally biased region" description="Gly residues" evidence="14">
    <location>
        <begin position="729"/>
        <end position="746"/>
    </location>
</feature>
<comment type="catalytic activity">
    <reaction evidence="13">
        <text>[GlcNAc-(1-&gt;4)-Mur2Ac(oyl-L-Ala-gamma-D-Glu-L-Lys-D-Ala-D-Ala)](n)-di-trans,octa-cis-undecaprenyl diphosphate + beta-D-GlcNAc-(1-&gt;4)-Mur2Ac(oyl-L-Ala-gamma-D-Glu-L-Lys-D-Ala-D-Ala)-di-trans,octa-cis-undecaprenyl diphosphate = [GlcNAc-(1-&gt;4)-Mur2Ac(oyl-L-Ala-gamma-D-Glu-L-Lys-D-Ala-D-Ala)](n+1)-di-trans,octa-cis-undecaprenyl diphosphate + di-trans,octa-cis-undecaprenyl diphosphate + H(+)</text>
        <dbReference type="Rhea" id="RHEA:23708"/>
        <dbReference type="Rhea" id="RHEA-COMP:9602"/>
        <dbReference type="Rhea" id="RHEA-COMP:9603"/>
        <dbReference type="ChEBI" id="CHEBI:15378"/>
        <dbReference type="ChEBI" id="CHEBI:58405"/>
        <dbReference type="ChEBI" id="CHEBI:60033"/>
        <dbReference type="ChEBI" id="CHEBI:78435"/>
        <dbReference type="EC" id="2.4.99.28"/>
    </reaction>
</comment>
<name>A0A6G3TQ07_9ACTN</name>
<comment type="similarity">
    <text evidence="2">In the N-terminal section; belongs to the glycosyltransferase 51 family.</text>
</comment>
<feature type="compositionally biased region" description="Acidic residues" evidence="14">
    <location>
        <begin position="640"/>
        <end position="651"/>
    </location>
</feature>
<evidence type="ECO:0000256" key="6">
    <source>
        <dbReference type="ARBA" id="ARBA00022679"/>
    </source>
</evidence>
<dbReference type="GO" id="GO:0009002">
    <property type="term" value="F:serine-type D-Ala-D-Ala carboxypeptidase activity"/>
    <property type="evidence" value="ECO:0007669"/>
    <property type="project" value="UniProtKB-EC"/>
</dbReference>
<evidence type="ECO:0000256" key="10">
    <source>
        <dbReference type="ARBA" id="ARBA00023268"/>
    </source>
</evidence>
<dbReference type="InterPro" id="IPR012338">
    <property type="entry name" value="Beta-lactam/transpept-like"/>
</dbReference>
<keyword evidence="5" id="KW-0328">Glycosyltransferase</keyword>
<dbReference type="Gene3D" id="3.40.710.10">
    <property type="entry name" value="DD-peptidase/beta-lactamase superfamily"/>
    <property type="match status" value="1"/>
</dbReference>
<dbReference type="Gene3D" id="1.10.3810.10">
    <property type="entry name" value="Biosynthetic peptidoglycan transglycosylase-like"/>
    <property type="match status" value="1"/>
</dbReference>
<keyword evidence="11" id="KW-0961">Cell wall biogenesis/degradation</keyword>
<feature type="domain" description="Penicillin-binding protein transpeptidase" evidence="15">
    <location>
        <begin position="323"/>
        <end position="581"/>
    </location>
</feature>
<dbReference type="GO" id="GO:0030288">
    <property type="term" value="C:outer membrane-bounded periplasmic space"/>
    <property type="evidence" value="ECO:0007669"/>
    <property type="project" value="TreeGrafter"/>
</dbReference>
<comment type="similarity">
    <text evidence="1">In the C-terminal section; belongs to the transpeptidase family.</text>
</comment>
<feature type="region of interest" description="Disordered" evidence="14">
    <location>
        <begin position="372"/>
        <end position="407"/>
    </location>
</feature>
<dbReference type="GO" id="GO:0006508">
    <property type="term" value="P:proteolysis"/>
    <property type="evidence" value="ECO:0007669"/>
    <property type="project" value="UniProtKB-KW"/>
</dbReference>
<accession>A0A6G3TQ07</accession>
<dbReference type="SUPFAM" id="SSF53955">
    <property type="entry name" value="Lysozyme-like"/>
    <property type="match status" value="1"/>
</dbReference>
<feature type="compositionally biased region" description="Polar residues" evidence="14">
    <location>
        <begin position="372"/>
        <end position="386"/>
    </location>
</feature>
<evidence type="ECO:0000256" key="8">
    <source>
        <dbReference type="ARBA" id="ARBA00022960"/>
    </source>
</evidence>
<evidence type="ECO:0000256" key="9">
    <source>
        <dbReference type="ARBA" id="ARBA00022984"/>
    </source>
</evidence>
<dbReference type="GO" id="GO:0009252">
    <property type="term" value="P:peptidoglycan biosynthetic process"/>
    <property type="evidence" value="ECO:0007669"/>
    <property type="project" value="UniProtKB-KW"/>
</dbReference>
<evidence type="ECO:0000256" key="14">
    <source>
        <dbReference type="SAM" id="MobiDB-lite"/>
    </source>
</evidence>
<evidence type="ECO:0000256" key="4">
    <source>
        <dbReference type="ARBA" id="ARBA00022670"/>
    </source>
</evidence>
<dbReference type="InterPro" id="IPR050396">
    <property type="entry name" value="Glycosyltr_51/Transpeptidase"/>
</dbReference>
<dbReference type="Pfam" id="PF00912">
    <property type="entry name" value="Transgly"/>
    <property type="match status" value="1"/>
</dbReference>
<dbReference type="SUPFAM" id="SSF56601">
    <property type="entry name" value="beta-lactamase/transpeptidase-like"/>
    <property type="match status" value="1"/>
</dbReference>
<feature type="compositionally biased region" description="Polar residues" evidence="14">
    <location>
        <begin position="513"/>
        <end position="524"/>
    </location>
</feature>
<dbReference type="PANTHER" id="PTHR32282">
    <property type="entry name" value="BINDING PROTEIN TRANSPEPTIDASE, PUTATIVE-RELATED"/>
    <property type="match status" value="1"/>
</dbReference>
<sequence>MLSTVVVGLLLIVGGFFLGYHLVQIPAANALATKQSNVYLYADGSVLARDGEVNRESVGLARISKDAQHAVLAAEDRDFYSESAIDPMAMVRAGWNTATGKGKQSGSTITQQYVKNYYLAQDQTVTRKVKEFFISIKLDREKSKSEILEGYLNTSFFGRGAYGIQAAAQAYFGVDAKDLTAAQGAYLASLLNAPSQYDVVAHPENRPAAEARWKYVMNGMADKGWISPSERAAAKFPKPKQSTISTNMSGQRGYVVNIVKKYLIENDIVDEEELGRGGYRITTTLQKDKQDAFVKAVDDKLMSQLDKKERKVDGYVRAGGASVDPKTGKVVAMYNGIDYVKQYTPNAVRRDFQVGSTFKPFVFTSAVENHSETQSGQMINPNTRYDGTSERPVQGWSGGRYAPENEDHRDYGHVTVREATDKSINAVYAQMAVDVGSDKVKQTAIDLGLSPDTPELTPSPSIALGVATASPLDMAEAYATLANHGRHSTYTLVEKVTKDGKQEVELPERREQQAVSRESADTTTSVLRSVVQNGTATAAQAAGRPAAGKTGTAEEDTAAWFAGYTPDLATVVAVMGQDPKTAAHKPLYGAMGLARINGGGAPAEIWSQYTRNALKGEPVADFDLQLQDGADVTAPPSSDASDEPGDGDESGSGEASDGPGDADEDGTGSQTPGDSDSGSTPPGDDGGTESDPPSTGGGTPSTGGPSTEPGPTGGGDSGGDSGGDDSSNGGTGPGGGDTDGAGGGDSNTGFPGIPVTPRRQ</sequence>
<dbReference type="EMBL" id="JAAGMQ010001113">
    <property type="protein sequence ID" value="NEC38829.1"/>
    <property type="molecule type" value="Genomic_DNA"/>
</dbReference>
<feature type="compositionally biased region" description="Low complexity" evidence="14">
    <location>
        <begin position="671"/>
        <end position="694"/>
    </location>
</feature>
<evidence type="ECO:0000259" key="15">
    <source>
        <dbReference type="Pfam" id="PF00905"/>
    </source>
</evidence>
<dbReference type="GO" id="GO:0008360">
    <property type="term" value="P:regulation of cell shape"/>
    <property type="evidence" value="ECO:0007669"/>
    <property type="project" value="UniProtKB-KW"/>
</dbReference>
<dbReference type="GO" id="GO:0008955">
    <property type="term" value="F:peptidoglycan glycosyltransferase activity"/>
    <property type="evidence" value="ECO:0007669"/>
    <property type="project" value="UniProtKB-EC"/>
</dbReference>
<evidence type="ECO:0000256" key="13">
    <source>
        <dbReference type="ARBA" id="ARBA00049902"/>
    </source>
</evidence>
<keyword evidence="6" id="KW-0808">Transferase</keyword>
<dbReference type="Pfam" id="PF00905">
    <property type="entry name" value="Transpeptidase"/>
    <property type="match status" value="1"/>
</dbReference>
<dbReference type="Proteomes" id="UP000475666">
    <property type="component" value="Unassembled WGS sequence"/>
</dbReference>
<evidence type="ECO:0000256" key="11">
    <source>
        <dbReference type="ARBA" id="ARBA00023316"/>
    </source>
</evidence>
<reference evidence="17 18" key="1">
    <citation type="submission" date="2020-01" db="EMBL/GenBank/DDBJ databases">
        <title>Insect and environment-associated Actinomycetes.</title>
        <authorList>
            <person name="Currrie C."/>
            <person name="Chevrette M."/>
            <person name="Carlson C."/>
            <person name="Stubbendieck R."/>
            <person name="Wendt-Pienkowski E."/>
        </authorList>
    </citation>
    <scope>NUCLEOTIDE SEQUENCE [LARGE SCALE GENOMIC DNA]</scope>
    <source>
        <strain evidence="17 18">SID7739</strain>
    </source>
</reference>
<dbReference type="FunFam" id="1.10.3810.10:FF:000001">
    <property type="entry name" value="Penicillin-binding protein 1A"/>
    <property type="match status" value="1"/>
</dbReference>
<feature type="compositionally biased region" description="Basic and acidic residues" evidence="14">
    <location>
        <begin position="501"/>
        <end position="512"/>
    </location>
</feature>
<dbReference type="InterPro" id="IPR023346">
    <property type="entry name" value="Lysozyme-like_dom_sf"/>
</dbReference>
<keyword evidence="9" id="KW-0573">Peptidoglycan synthesis</keyword>
<dbReference type="AlphaFoldDB" id="A0A6G3TQ07"/>
<evidence type="ECO:0000259" key="16">
    <source>
        <dbReference type="Pfam" id="PF00912"/>
    </source>
</evidence>
<dbReference type="GO" id="GO:0008658">
    <property type="term" value="F:penicillin binding"/>
    <property type="evidence" value="ECO:0007669"/>
    <property type="project" value="InterPro"/>
</dbReference>
<dbReference type="InterPro" id="IPR001264">
    <property type="entry name" value="Glyco_trans_51"/>
</dbReference>
<evidence type="ECO:0000313" key="18">
    <source>
        <dbReference type="Proteomes" id="UP000475666"/>
    </source>
</evidence>
<comment type="catalytic activity">
    <reaction evidence="12">
        <text>Preferential cleavage: (Ac)2-L-Lys-D-Ala-|-D-Ala. Also transpeptidation of peptidyl-alanyl moieties that are N-acyl substituents of D-alanine.</text>
        <dbReference type="EC" id="3.4.16.4"/>
    </reaction>
</comment>
<evidence type="ECO:0000256" key="1">
    <source>
        <dbReference type="ARBA" id="ARBA00007090"/>
    </source>
</evidence>
<dbReference type="GO" id="GO:0071555">
    <property type="term" value="P:cell wall organization"/>
    <property type="evidence" value="ECO:0007669"/>
    <property type="project" value="UniProtKB-KW"/>
</dbReference>
<evidence type="ECO:0000256" key="2">
    <source>
        <dbReference type="ARBA" id="ARBA00007739"/>
    </source>
</evidence>